<dbReference type="Proteomes" id="UP000663864">
    <property type="component" value="Unassembled WGS sequence"/>
</dbReference>
<dbReference type="OrthoDB" id="75724at2759"/>
<feature type="transmembrane region" description="Helical" evidence="1">
    <location>
        <begin position="229"/>
        <end position="255"/>
    </location>
</feature>
<evidence type="ECO:0000259" key="2">
    <source>
        <dbReference type="PROSITE" id="PS50191"/>
    </source>
</evidence>
<sequence>MDSNILCANKLFYNVRSCLRFLYLFLLKYMASSIPQFQTLITIEEFRELINKHFEKQISEGEIYDARDIERFNKIDEYTLMFIQHGQFATSFNQDRALRIFDQSMSWRKQHNVYDISTSAFPAEYFDRNIIYYKNYDKFNHPILHFVIRNLKKGHEDNEAIKRFITYNFEKHIRESPGKHIVVLFDMSGAGIGNLDYDLVKFIIASMQNYYPGLLGIFVENSFDLYVNIYIYICIVAYLLMFNMPFLLSAAWRLIRTWMSNEADRYIKFTDTKSITDYISPDQLPKQMGGTADES</sequence>
<reference evidence="4" key="1">
    <citation type="submission" date="2021-02" db="EMBL/GenBank/DDBJ databases">
        <authorList>
            <person name="Nowell W R."/>
        </authorList>
    </citation>
    <scope>NUCLEOTIDE SEQUENCE</scope>
</reference>
<evidence type="ECO:0000256" key="1">
    <source>
        <dbReference type="SAM" id="Phobius"/>
    </source>
</evidence>
<keyword evidence="1" id="KW-0812">Transmembrane</keyword>
<dbReference type="EMBL" id="CAJNOU010000133">
    <property type="protein sequence ID" value="CAF0880242.1"/>
    <property type="molecule type" value="Genomic_DNA"/>
</dbReference>
<dbReference type="EMBL" id="CAJNOO010000066">
    <property type="protein sequence ID" value="CAF0781208.1"/>
    <property type="molecule type" value="Genomic_DNA"/>
</dbReference>
<dbReference type="Proteomes" id="UP000663882">
    <property type="component" value="Unassembled WGS sequence"/>
</dbReference>
<protein>
    <recommendedName>
        <fullName evidence="2">CRAL-TRIO domain-containing protein</fullName>
    </recommendedName>
</protein>
<dbReference type="AlphaFoldDB" id="A0A813VL62"/>
<evidence type="ECO:0000313" key="6">
    <source>
        <dbReference type="Proteomes" id="UP000663864"/>
    </source>
</evidence>
<dbReference type="PANTHER" id="PTHR46384:SF1">
    <property type="entry name" value="MOTILE SPERM DOMAIN-CONTAINING PROTEIN 2"/>
    <property type="match status" value="1"/>
</dbReference>
<dbReference type="CDD" id="cd00170">
    <property type="entry name" value="SEC14"/>
    <property type="match status" value="1"/>
</dbReference>
<dbReference type="GO" id="GO:0140284">
    <property type="term" value="C:endoplasmic reticulum-endosome membrane contact site"/>
    <property type="evidence" value="ECO:0007669"/>
    <property type="project" value="TreeGrafter"/>
</dbReference>
<dbReference type="PROSITE" id="PS50191">
    <property type="entry name" value="CRAL_TRIO"/>
    <property type="match status" value="1"/>
</dbReference>
<proteinExistence type="predicted"/>
<feature type="domain" description="CRAL-TRIO" evidence="2">
    <location>
        <begin position="118"/>
        <end position="295"/>
    </location>
</feature>
<keyword evidence="1" id="KW-0472">Membrane</keyword>
<dbReference type="InterPro" id="IPR053012">
    <property type="entry name" value="ER-organelle_contact"/>
</dbReference>
<name>A0A813VL62_9BILA</name>
<dbReference type="PANTHER" id="PTHR46384">
    <property type="entry name" value="MOTILE SPERM DOMAIN-CONTAINING PROTEIN 2"/>
    <property type="match status" value="1"/>
</dbReference>
<dbReference type="SUPFAM" id="SSF52087">
    <property type="entry name" value="CRAL/TRIO domain"/>
    <property type="match status" value="1"/>
</dbReference>
<evidence type="ECO:0000313" key="3">
    <source>
        <dbReference type="EMBL" id="CAF0781208.1"/>
    </source>
</evidence>
<dbReference type="Proteomes" id="UP000663889">
    <property type="component" value="Unassembled WGS sequence"/>
</dbReference>
<keyword evidence="1" id="KW-1133">Transmembrane helix</keyword>
<dbReference type="EMBL" id="CAJNOT010000109">
    <property type="protein sequence ID" value="CAF0843267.1"/>
    <property type="molecule type" value="Genomic_DNA"/>
</dbReference>
<organism evidence="4 6">
    <name type="scientific">Rotaria sordida</name>
    <dbReference type="NCBI Taxonomy" id="392033"/>
    <lineage>
        <taxon>Eukaryota</taxon>
        <taxon>Metazoa</taxon>
        <taxon>Spiralia</taxon>
        <taxon>Gnathifera</taxon>
        <taxon>Rotifera</taxon>
        <taxon>Eurotatoria</taxon>
        <taxon>Bdelloidea</taxon>
        <taxon>Philodinida</taxon>
        <taxon>Philodinidae</taxon>
        <taxon>Rotaria</taxon>
    </lineage>
</organism>
<dbReference type="GO" id="GO:0012505">
    <property type="term" value="C:endomembrane system"/>
    <property type="evidence" value="ECO:0007669"/>
    <property type="project" value="TreeGrafter"/>
</dbReference>
<comment type="caution">
    <text evidence="4">The sequence shown here is derived from an EMBL/GenBank/DDBJ whole genome shotgun (WGS) entry which is preliminary data.</text>
</comment>
<evidence type="ECO:0000313" key="4">
    <source>
        <dbReference type="EMBL" id="CAF0843267.1"/>
    </source>
</evidence>
<evidence type="ECO:0000313" key="5">
    <source>
        <dbReference type="EMBL" id="CAF0880242.1"/>
    </source>
</evidence>
<dbReference type="Gene3D" id="3.40.525.10">
    <property type="entry name" value="CRAL-TRIO lipid binding domain"/>
    <property type="match status" value="1"/>
</dbReference>
<dbReference type="InterPro" id="IPR001251">
    <property type="entry name" value="CRAL-TRIO_dom"/>
</dbReference>
<dbReference type="Pfam" id="PF00650">
    <property type="entry name" value="CRAL_TRIO"/>
    <property type="match status" value="2"/>
</dbReference>
<dbReference type="InterPro" id="IPR036865">
    <property type="entry name" value="CRAL-TRIO_dom_sf"/>
</dbReference>
<gene>
    <name evidence="3" type="ORF">RFH988_LOCUS2909</name>
    <name evidence="5" type="ORF">SEV965_LOCUS4584</name>
    <name evidence="4" type="ORF">ZHD862_LOCUS4490</name>
</gene>
<dbReference type="SMART" id="SM00516">
    <property type="entry name" value="SEC14"/>
    <property type="match status" value="1"/>
</dbReference>
<accession>A0A813VL62</accession>